<dbReference type="Proteomes" id="UP001443914">
    <property type="component" value="Unassembled WGS sequence"/>
</dbReference>
<keyword evidence="2" id="KW-1133">Transmembrane helix</keyword>
<evidence type="ECO:0000256" key="1">
    <source>
        <dbReference type="SAM" id="MobiDB-lite"/>
    </source>
</evidence>
<feature type="transmembrane region" description="Helical" evidence="2">
    <location>
        <begin position="283"/>
        <end position="302"/>
    </location>
</feature>
<keyword evidence="2" id="KW-0472">Membrane</keyword>
<dbReference type="AlphaFoldDB" id="A0AAW1JS74"/>
<evidence type="ECO:0000256" key="2">
    <source>
        <dbReference type="SAM" id="Phobius"/>
    </source>
</evidence>
<feature type="compositionally biased region" description="Low complexity" evidence="1">
    <location>
        <begin position="42"/>
        <end position="57"/>
    </location>
</feature>
<feature type="transmembrane region" description="Helical" evidence="2">
    <location>
        <begin position="85"/>
        <end position="107"/>
    </location>
</feature>
<dbReference type="PANTHER" id="PTHR33133">
    <property type="entry name" value="OS08G0107100 PROTEIN-RELATED"/>
    <property type="match status" value="1"/>
</dbReference>
<keyword evidence="4" id="KW-1185">Reference proteome</keyword>
<name>A0AAW1JS74_SAPOF</name>
<dbReference type="PANTHER" id="PTHR33133:SF7">
    <property type="entry name" value="F26K24.10 PROTEIN-RELATED"/>
    <property type="match status" value="1"/>
</dbReference>
<dbReference type="EMBL" id="JBDFQZ010000007">
    <property type="protein sequence ID" value="KAK9707212.1"/>
    <property type="molecule type" value="Genomic_DNA"/>
</dbReference>
<comment type="caution">
    <text evidence="3">The sequence shown here is derived from an EMBL/GenBank/DDBJ whole genome shotgun (WGS) entry which is preliminary data.</text>
</comment>
<feature type="transmembrane region" description="Helical" evidence="2">
    <location>
        <begin position="322"/>
        <end position="349"/>
    </location>
</feature>
<evidence type="ECO:0000313" key="3">
    <source>
        <dbReference type="EMBL" id="KAK9707212.1"/>
    </source>
</evidence>
<sequence>MHIHSRHAYETTPPNFTSSTFSSSSSSSQQLLLHNPPPQPPQTTSSTMNSSTTTTTTTTTSQSIVDIWCVITESKRIINAHSRHFLALSVLFLLPLSFSLAVFPTLLSTVAAPSPNHIHSLLRLSDDPSFFHLHPTSHKTLIFSSLFLCFTLFFFLLAVAAVTSSVYHGFYGRPVKVLNSIRSILSSFLPLLGTLIVFCVVFGCLGWSWYRVIGLIEQIVGEYGFSYNSPNLIAVLLIGVLLLGINLYVFVSFSLVHVIVVVEGKWGFTPFRRSQHLVRGMRWVALMLIGFFGFFEVVVLWVSMVAGVDDISGDGWSKCGFVLRIVTTSTVLTLLLLHSIAATTVLYMYCKALHGELAGEIAHEFATEYVSLPFDEKKVPHVVCYVC</sequence>
<evidence type="ECO:0008006" key="5">
    <source>
        <dbReference type="Google" id="ProtNLM"/>
    </source>
</evidence>
<gene>
    <name evidence="3" type="ORF">RND81_07G180200</name>
</gene>
<feature type="transmembrane region" description="Helical" evidence="2">
    <location>
        <begin position="188"/>
        <end position="212"/>
    </location>
</feature>
<accession>A0AAW1JS74</accession>
<keyword evidence="2" id="KW-0812">Transmembrane</keyword>
<feature type="region of interest" description="Disordered" evidence="1">
    <location>
        <begin position="1"/>
        <end position="57"/>
    </location>
</feature>
<organism evidence="3 4">
    <name type="scientific">Saponaria officinalis</name>
    <name type="common">Common soapwort</name>
    <name type="synonym">Lychnis saponaria</name>
    <dbReference type="NCBI Taxonomy" id="3572"/>
    <lineage>
        <taxon>Eukaryota</taxon>
        <taxon>Viridiplantae</taxon>
        <taxon>Streptophyta</taxon>
        <taxon>Embryophyta</taxon>
        <taxon>Tracheophyta</taxon>
        <taxon>Spermatophyta</taxon>
        <taxon>Magnoliopsida</taxon>
        <taxon>eudicotyledons</taxon>
        <taxon>Gunneridae</taxon>
        <taxon>Pentapetalae</taxon>
        <taxon>Caryophyllales</taxon>
        <taxon>Caryophyllaceae</taxon>
        <taxon>Caryophylleae</taxon>
        <taxon>Saponaria</taxon>
    </lineage>
</organism>
<proteinExistence type="predicted"/>
<evidence type="ECO:0000313" key="4">
    <source>
        <dbReference type="Proteomes" id="UP001443914"/>
    </source>
</evidence>
<reference evidence="3" key="1">
    <citation type="submission" date="2024-03" db="EMBL/GenBank/DDBJ databases">
        <title>WGS assembly of Saponaria officinalis var. Norfolk2.</title>
        <authorList>
            <person name="Jenkins J."/>
            <person name="Shu S."/>
            <person name="Grimwood J."/>
            <person name="Barry K."/>
            <person name="Goodstein D."/>
            <person name="Schmutz J."/>
            <person name="Leebens-Mack J."/>
            <person name="Osbourn A."/>
        </authorList>
    </citation>
    <scope>NUCLEOTIDE SEQUENCE [LARGE SCALE GENOMIC DNA]</scope>
    <source>
        <strain evidence="3">JIC</strain>
    </source>
</reference>
<feature type="compositionally biased region" description="Low complexity" evidence="1">
    <location>
        <begin position="11"/>
        <end position="34"/>
    </location>
</feature>
<protein>
    <recommendedName>
        <fullName evidence="5">Transmembrane protein</fullName>
    </recommendedName>
</protein>
<feature type="transmembrane region" description="Helical" evidence="2">
    <location>
        <begin position="141"/>
        <end position="167"/>
    </location>
</feature>
<feature type="transmembrane region" description="Helical" evidence="2">
    <location>
        <begin position="232"/>
        <end position="262"/>
    </location>
</feature>